<name>A0AAD2DA09_EUPCR</name>
<gene>
    <name evidence="1" type="ORF">ECRASSUSDP1_LOCUS26523</name>
</gene>
<keyword evidence="2" id="KW-1185">Reference proteome</keyword>
<dbReference type="EMBL" id="CAMPGE010027341">
    <property type="protein sequence ID" value="CAI2384983.1"/>
    <property type="molecule type" value="Genomic_DNA"/>
</dbReference>
<evidence type="ECO:0000313" key="1">
    <source>
        <dbReference type="EMBL" id="CAI2384983.1"/>
    </source>
</evidence>
<proteinExistence type="predicted"/>
<dbReference type="AlphaFoldDB" id="A0AAD2DA09"/>
<dbReference type="Proteomes" id="UP001295684">
    <property type="component" value="Unassembled WGS sequence"/>
</dbReference>
<organism evidence="1 2">
    <name type="scientific">Euplotes crassus</name>
    <dbReference type="NCBI Taxonomy" id="5936"/>
    <lineage>
        <taxon>Eukaryota</taxon>
        <taxon>Sar</taxon>
        <taxon>Alveolata</taxon>
        <taxon>Ciliophora</taxon>
        <taxon>Intramacronucleata</taxon>
        <taxon>Spirotrichea</taxon>
        <taxon>Hypotrichia</taxon>
        <taxon>Euplotida</taxon>
        <taxon>Euplotidae</taxon>
        <taxon>Moneuplotes</taxon>
    </lineage>
</organism>
<sequence>MFFPNPHYCAEERRPNYTTDYVKVKRGEDVQTYELGQRQEIVELRTLRRNISY</sequence>
<accession>A0AAD2DA09</accession>
<comment type="caution">
    <text evidence="1">The sequence shown here is derived from an EMBL/GenBank/DDBJ whole genome shotgun (WGS) entry which is preliminary data.</text>
</comment>
<reference evidence="1" key="1">
    <citation type="submission" date="2023-07" db="EMBL/GenBank/DDBJ databases">
        <authorList>
            <consortium name="AG Swart"/>
            <person name="Singh M."/>
            <person name="Singh A."/>
            <person name="Seah K."/>
            <person name="Emmerich C."/>
        </authorList>
    </citation>
    <scope>NUCLEOTIDE SEQUENCE</scope>
    <source>
        <strain evidence="1">DP1</strain>
    </source>
</reference>
<protein>
    <submittedName>
        <fullName evidence="1">Uncharacterized protein</fullName>
    </submittedName>
</protein>
<evidence type="ECO:0000313" key="2">
    <source>
        <dbReference type="Proteomes" id="UP001295684"/>
    </source>
</evidence>